<dbReference type="PROSITE" id="PS50930">
    <property type="entry name" value="HTH_LYTTR"/>
    <property type="match status" value="1"/>
</dbReference>
<dbReference type="EMBL" id="WELI01000003">
    <property type="protein sequence ID" value="KAB7731236.1"/>
    <property type="molecule type" value="Genomic_DNA"/>
</dbReference>
<keyword evidence="1" id="KW-1133">Transmembrane helix</keyword>
<reference evidence="3 4" key="1">
    <citation type="submission" date="2019-10" db="EMBL/GenBank/DDBJ databases">
        <title>Rudanella paleaurantiibacter sp. nov., isolated from sludge.</title>
        <authorList>
            <person name="Xu S.Q."/>
        </authorList>
    </citation>
    <scope>NUCLEOTIDE SEQUENCE [LARGE SCALE GENOMIC DNA]</scope>
    <source>
        <strain evidence="3 4">HX-22-17</strain>
    </source>
</reference>
<evidence type="ECO:0000313" key="3">
    <source>
        <dbReference type="EMBL" id="KAB7731236.1"/>
    </source>
</evidence>
<protein>
    <submittedName>
        <fullName evidence="3">LytTR family transcriptional regulator</fullName>
    </submittedName>
</protein>
<dbReference type="PANTHER" id="PTHR37299">
    <property type="entry name" value="TRANSCRIPTIONAL REGULATOR-RELATED"/>
    <property type="match status" value="1"/>
</dbReference>
<dbReference type="InterPro" id="IPR007492">
    <property type="entry name" value="LytTR_DNA-bd_dom"/>
</dbReference>
<feature type="transmembrane region" description="Helical" evidence="1">
    <location>
        <begin position="120"/>
        <end position="142"/>
    </location>
</feature>
<accession>A0A7J5U0F8</accession>
<keyword evidence="4" id="KW-1185">Reference proteome</keyword>
<dbReference type="SMART" id="SM00850">
    <property type="entry name" value="LytTR"/>
    <property type="match status" value="1"/>
</dbReference>
<keyword evidence="1" id="KW-0472">Membrane</keyword>
<dbReference type="RefSeq" id="WP_152124216.1">
    <property type="nucleotide sequence ID" value="NZ_WELI01000003.1"/>
</dbReference>
<evidence type="ECO:0000259" key="2">
    <source>
        <dbReference type="PROSITE" id="PS50930"/>
    </source>
</evidence>
<comment type="caution">
    <text evidence="3">The sequence shown here is derived from an EMBL/GenBank/DDBJ whole genome shotgun (WGS) entry which is preliminary data.</text>
</comment>
<feature type="domain" description="HTH LytTR-type" evidence="2">
    <location>
        <begin position="225"/>
        <end position="293"/>
    </location>
</feature>
<evidence type="ECO:0000256" key="1">
    <source>
        <dbReference type="SAM" id="Phobius"/>
    </source>
</evidence>
<proteinExistence type="predicted"/>
<dbReference type="Gene3D" id="2.40.50.1020">
    <property type="entry name" value="LytTr DNA-binding domain"/>
    <property type="match status" value="1"/>
</dbReference>
<dbReference type="PANTHER" id="PTHR37299:SF1">
    <property type="entry name" value="STAGE 0 SPORULATION PROTEIN A HOMOLOG"/>
    <property type="match status" value="1"/>
</dbReference>
<feature type="transmembrane region" description="Helical" evidence="1">
    <location>
        <begin position="93"/>
        <end position="114"/>
    </location>
</feature>
<evidence type="ECO:0000313" key="4">
    <source>
        <dbReference type="Proteomes" id="UP000488299"/>
    </source>
</evidence>
<organism evidence="3 4">
    <name type="scientific">Rudanella paleaurantiibacter</name>
    <dbReference type="NCBI Taxonomy" id="2614655"/>
    <lineage>
        <taxon>Bacteria</taxon>
        <taxon>Pseudomonadati</taxon>
        <taxon>Bacteroidota</taxon>
        <taxon>Cytophagia</taxon>
        <taxon>Cytophagales</taxon>
        <taxon>Cytophagaceae</taxon>
        <taxon>Rudanella</taxon>
    </lineage>
</organism>
<feature type="transmembrane region" description="Helical" evidence="1">
    <location>
        <begin position="53"/>
        <end position="73"/>
    </location>
</feature>
<dbReference type="Pfam" id="PF04397">
    <property type="entry name" value="LytTR"/>
    <property type="match status" value="1"/>
</dbReference>
<sequence length="296" mass="33454">MVTWIRRFLARPLAEDFSFRNQLLSSIQGGVYVFLFIFFFIPGRFTSGESRLLLLGVLSLGVTVSTLLANYVVPRLLPRVYDEDRWTVGQHILHTIFTLFCISLSNHLILTVSGNATPPFLNMLLMVTLIGFFPITMSVVLAQQRQLKRNLRRALQLNEALPERPAPTANPTPITSPPDPAITFVPTSGKDRLTIQPAQLLAIESVGNYLDFYWLNGSDVQKTTLRLTLKEAENKLAAYPQFFRCHRAFLVNLDAIRHTSGNARGYQLTLHQLPQEIPVARGYVEPFEARMEQANV</sequence>
<dbReference type="InterPro" id="IPR046947">
    <property type="entry name" value="LytR-like"/>
</dbReference>
<dbReference type="GO" id="GO:0000156">
    <property type="term" value="F:phosphorelay response regulator activity"/>
    <property type="evidence" value="ECO:0007669"/>
    <property type="project" value="InterPro"/>
</dbReference>
<gene>
    <name evidence="3" type="ORF">F5984_10560</name>
</gene>
<name>A0A7J5U0F8_9BACT</name>
<feature type="transmembrane region" description="Helical" evidence="1">
    <location>
        <begin position="21"/>
        <end position="41"/>
    </location>
</feature>
<dbReference type="AlphaFoldDB" id="A0A7J5U0F8"/>
<dbReference type="Proteomes" id="UP000488299">
    <property type="component" value="Unassembled WGS sequence"/>
</dbReference>
<dbReference type="GO" id="GO:0003677">
    <property type="term" value="F:DNA binding"/>
    <property type="evidence" value="ECO:0007669"/>
    <property type="project" value="InterPro"/>
</dbReference>
<keyword evidence="1" id="KW-0812">Transmembrane</keyword>